<dbReference type="Gene3D" id="1.20.1440.100">
    <property type="entry name" value="SG protein - dephosphorylation function"/>
    <property type="match status" value="1"/>
</dbReference>
<dbReference type="GO" id="GO:0046872">
    <property type="term" value="F:metal ion binding"/>
    <property type="evidence" value="ECO:0007669"/>
    <property type="project" value="UniProtKB-KW"/>
</dbReference>
<dbReference type="CDD" id="cd02612">
    <property type="entry name" value="HAD_PGPPase"/>
    <property type="match status" value="1"/>
</dbReference>
<dbReference type="InterPro" id="IPR006385">
    <property type="entry name" value="HAD_hydro_SerB1"/>
</dbReference>
<protein>
    <submittedName>
        <fullName evidence="4">HAD superfamily hydrolase (TIGR01490 family)</fullName>
    </submittedName>
</protein>
<evidence type="ECO:0000256" key="2">
    <source>
        <dbReference type="ARBA" id="ARBA00022801"/>
    </source>
</evidence>
<evidence type="ECO:0000313" key="4">
    <source>
        <dbReference type="EMBL" id="MBB3119745.1"/>
    </source>
</evidence>
<dbReference type="InterPro" id="IPR036412">
    <property type="entry name" value="HAD-like_sf"/>
</dbReference>
<dbReference type="InterPro" id="IPR023214">
    <property type="entry name" value="HAD_sf"/>
</dbReference>
<dbReference type="RefSeq" id="WP_183441557.1">
    <property type="nucleotide sequence ID" value="NZ_JACHXD010000007.1"/>
</dbReference>
<evidence type="ECO:0000256" key="3">
    <source>
        <dbReference type="ARBA" id="ARBA00022842"/>
    </source>
</evidence>
<sequence length="224" mass="24494">MTKLALFDLDHTLLPIDSDYEWGQFLCRIGAVDAAEFGRRNDAFFAQYQAGTLDPVEYLEFSLGTLAAFEPARLAAMQQQFMDEVILPAIRPAARALLQKHLDAGDLVCIVTATNHFVTAPIAKAFGVEHLIAAMPETAGDGRLTGRLLGTPTQGEGKIVHTKAWLEKMGKTLESFDTVYFYSDSHNDLPLLSIVSHPVATNPNAKLSTHAAAQGWPSLHLFND</sequence>
<comment type="caution">
    <text evidence="4">The sequence shown here is derived from an EMBL/GenBank/DDBJ whole genome shotgun (WGS) entry which is preliminary data.</text>
</comment>
<evidence type="ECO:0000256" key="1">
    <source>
        <dbReference type="ARBA" id="ARBA00022723"/>
    </source>
</evidence>
<keyword evidence="1" id="KW-0479">Metal-binding</keyword>
<evidence type="ECO:0000313" key="5">
    <source>
        <dbReference type="Proteomes" id="UP000541535"/>
    </source>
</evidence>
<dbReference type="SUPFAM" id="SSF56784">
    <property type="entry name" value="HAD-like"/>
    <property type="match status" value="1"/>
</dbReference>
<keyword evidence="2 4" id="KW-0378">Hydrolase</keyword>
<dbReference type="InterPro" id="IPR050582">
    <property type="entry name" value="HAD-like_SerB"/>
</dbReference>
<dbReference type="NCBIfam" id="TIGR01488">
    <property type="entry name" value="HAD-SF-IB"/>
    <property type="match status" value="1"/>
</dbReference>
<dbReference type="GO" id="GO:0016787">
    <property type="term" value="F:hydrolase activity"/>
    <property type="evidence" value="ECO:0007669"/>
    <property type="project" value="UniProtKB-KW"/>
</dbReference>
<name>A0A7W5BCD8_9BURK</name>
<gene>
    <name evidence="4" type="ORF">FHS03_002800</name>
</gene>
<dbReference type="EMBL" id="JACHXD010000007">
    <property type="protein sequence ID" value="MBB3119745.1"/>
    <property type="molecule type" value="Genomic_DNA"/>
</dbReference>
<organism evidence="4 5">
    <name type="scientific">Pseudoduganella violacea</name>
    <dbReference type="NCBI Taxonomy" id="1715466"/>
    <lineage>
        <taxon>Bacteria</taxon>
        <taxon>Pseudomonadati</taxon>
        <taxon>Pseudomonadota</taxon>
        <taxon>Betaproteobacteria</taxon>
        <taxon>Burkholderiales</taxon>
        <taxon>Oxalobacteraceae</taxon>
        <taxon>Telluria group</taxon>
        <taxon>Pseudoduganella</taxon>
    </lineage>
</organism>
<keyword evidence="3" id="KW-0460">Magnesium</keyword>
<dbReference type="PANTHER" id="PTHR43344">
    <property type="entry name" value="PHOSPHOSERINE PHOSPHATASE"/>
    <property type="match status" value="1"/>
</dbReference>
<dbReference type="PANTHER" id="PTHR43344:SF13">
    <property type="entry name" value="PHOSPHATASE RV3661-RELATED"/>
    <property type="match status" value="1"/>
</dbReference>
<proteinExistence type="predicted"/>
<dbReference type="Proteomes" id="UP000541535">
    <property type="component" value="Unassembled WGS sequence"/>
</dbReference>
<reference evidence="4 5" key="1">
    <citation type="submission" date="2020-08" db="EMBL/GenBank/DDBJ databases">
        <title>Genomic Encyclopedia of Type Strains, Phase III (KMG-III): the genomes of soil and plant-associated and newly described type strains.</title>
        <authorList>
            <person name="Whitman W."/>
        </authorList>
    </citation>
    <scope>NUCLEOTIDE SEQUENCE [LARGE SCALE GENOMIC DNA]</scope>
    <source>
        <strain evidence="4 5">CECT 8897</strain>
    </source>
</reference>
<keyword evidence="5" id="KW-1185">Reference proteome</keyword>
<accession>A0A7W5BCD8</accession>
<dbReference type="AlphaFoldDB" id="A0A7W5BCD8"/>
<dbReference type="NCBIfam" id="TIGR01490">
    <property type="entry name" value="HAD-SF-IB-hyp1"/>
    <property type="match status" value="1"/>
</dbReference>
<dbReference type="Pfam" id="PF12710">
    <property type="entry name" value="HAD"/>
    <property type="match status" value="1"/>
</dbReference>
<dbReference type="Gene3D" id="3.40.50.1000">
    <property type="entry name" value="HAD superfamily/HAD-like"/>
    <property type="match status" value="1"/>
</dbReference>